<evidence type="ECO:0000313" key="2">
    <source>
        <dbReference type="EMBL" id="RCV37594.1"/>
    </source>
</evidence>
<protein>
    <recommendedName>
        <fullName evidence="1">Bifunctional inhibitor/plant lipid transfer protein/seed storage helical domain-containing protein</fullName>
    </recommendedName>
</protein>
<evidence type="ECO:0000259" key="1">
    <source>
        <dbReference type="Pfam" id="PF14368"/>
    </source>
</evidence>
<dbReference type="Pfam" id="PF14368">
    <property type="entry name" value="LTP_2"/>
    <property type="match status" value="1"/>
</dbReference>
<dbReference type="EMBL" id="CM003535">
    <property type="protein sequence ID" value="RCV37594.1"/>
    <property type="molecule type" value="Genomic_DNA"/>
</dbReference>
<dbReference type="OrthoDB" id="658076at2759"/>
<sequence>MLPGKPELPLLCAIISAHHVTSKNLLGCNDEQKKAILHDCSEFIEHGNPYKYPPAGGPCCVAVRAVPFLNMVCIVGLLTEAEKKQHDREKVRNLQYHCDSALQQSHQVCWKESLVSDTFQITKHYVSVYK</sequence>
<dbReference type="InterPro" id="IPR016140">
    <property type="entry name" value="Bifunc_inhib/LTP/seed_store"/>
</dbReference>
<reference evidence="2" key="1">
    <citation type="journal article" date="2012" name="Nat. Biotechnol.">
        <title>Reference genome sequence of the model plant Setaria.</title>
        <authorList>
            <person name="Bennetzen J.L."/>
            <person name="Schmutz J."/>
            <person name="Wang H."/>
            <person name="Percifield R."/>
            <person name="Hawkins J."/>
            <person name="Pontaroli A.C."/>
            <person name="Estep M."/>
            <person name="Feng L."/>
            <person name="Vaughn J.N."/>
            <person name="Grimwood J."/>
            <person name="Jenkins J."/>
            <person name="Barry K."/>
            <person name="Lindquist E."/>
            <person name="Hellsten U."/>
            <person name="Deshpande S."/>
            <person name="Wang X."/>
            <person name="Wu X."/>
            <person name="Mitros T."/>
            <person name="Triplett J."/>
            <person name="Yang X."/>
            <person name="Ye C.Y."/>
            <person name="Mauro-Herrera M."/>
            <person name="Wang L."/>
            <person name="Li P."/>
            <person name="Sharma M."/>
            <person name="Sharma R."/>
            <person name="Ronald P.C."/>
            <person name="Panaud O."/>
            <person name="Kellogg E.A."/>
            <person name="Brutnell T.P."/>
            <person name="Doust A.N."/>
            <person name="Tuskan G.A."/>
            <person name="Rokhsar D."/>
            <person name="Devos K.M."/>
        </authorList>
    </citation>
    <scope>NUCLEOTIDE SEQUENCE [LARGE SCALE GENOMIC DNA]</scope>
    <source>
        <strain evidence="2">Yugu1</strain>
    </source>
</reference>
<dbReference type="AlphaFoldDB" id="A0A368S5H3"/>
<name>A0A368S5H3_SETIT</name>
<reference evidence="2" key="2">
    <citation type="submission" date="2015-07" db="EMBL/GenBank/DDBJ databases">
        <authorList>
            <person name="Noorani M."/>
        </authorList>
    </citation>
    <scope>NUCLEOTIDE SEQUENCE</scope>
    <source>
        <strain evidence="2">Yugu1</strain>
    </source>
</reference>
<feature type="domain" description="Bifunctional inhibitor/plant lipid transfer protein/seed storage helical" evidence="1">
    <location>
        <begin position="14"/>
        <end position="105"/>
    </location>
</feature>
<gene>
    <name evidence="2" type="ORF">SETIT_8G076300v2</name>
</gene>
<accession>A0A368S5H3</accession>
<organism evidence="2">
    <name type="scientific">Setaria italica</name>
    <name type="common">Foxtail millet</name>
    <name type="synonym">Panicum italicum</name>
    <dbReference type="NCBI Taxonomy" id="4555"/>
    <lineage>
        <taxon>Eukaryota</taxon>
        <taxon>Viridiplantae</taxon>
        <taxon>Streptophyta</taxon>
        <taxon>Embryophyta</taxon>
        <taxon>Tracheophyta</taxon>
        <taxon>Spermatophyta</taxon>
        <taxon>Magnoliopsida</taxon>
        <taxon>Liliopsida</taxon>
        <taxon>Poales</taxon>
        <taxon>Poaceae</taxon>
        <taxon>PACMAD clade</taxon>
        <taxon>Panicoideae</taxon>
        <taxon>Panicodae</taxon>
        <taxon>Paniceae</taxon>
        <taxon>Cenchrinae</taxon>
        <taxon>Setaria</taxon>
    </lineage>
</organism>
<proteinExistence type="predicted"/>